<dbReference type="OrthoDB" id="144293at2"/>
<feature type="coiled-coil region" evidence="16">
    <location>
        <begin position="182"/>
        <end position="209"/>
    </location>
</feature>
<reference evidence="19 20" key="1">
    <citation type="submission" date="2012-08" db="EMBL/GenBank/DDBJ databases">
        <title>Whole genome shotgun sequence of Austwickia chelonae NBRC 105200.</title>
        <authorList>
            <person name="Yoshida I."/>
            <person name="Hosoyama A."/>
            <person name="Tsuchikane K."/>
            <person name="Katsumata H."/>
            <person name="Ando Y."/>
            <person name="Ohji S."/>
            <person name="Hamada M."/>
            <person name="Tamura T."/>
            <person name="Yamazoe A."/>
            <person name="Yamazaki S."/>
            <person name="Fujita N."/>
        </authorList>
    </citation>
    <scope>NUCLEOTIDE SEQUENCE [LARGE SCALE GENOMIC DNA]</scope>
    <source>
        <strain evidence="19 20">NBRC 105200</strain>
    </source>
</reference>
<dbReference type="Gene3D" id="1.20.5.1930">
    <property type="match status" value="1"/>
</dbReference>
<evidence type="ECO:0000313" key="20">
    <source>
        <dbReference type="Proteomes" id="UP000008495"/>
    </source>
</evidence>
<protein>
    <recommendedName>
        <fullName evidence="5">Oxygen sensor histidine kinase NreB</fullName>
        <ecNumber evidence="4">2.7.13.3</ecNumber>
    </recommendedName>
    <alternativeName>
        <fullName evidence="15">Nitrogen regulation protein B</fullName>
    </alternativeName>
</protein>
<keyword evidence="13" id="KW-0411">Iron-sulfur</keyword>
<evidence type="ECO:0000256" key="8">
    <source>
        <dbReference type="ARBA" id="ARBA00022679"/>
    </source>
</evidence>
<feature type="transmembrane region" description="Helical" evidence="17">
    <location>
        <begin position="123"/>
        <end position="142"/>
    </location>
</feature>
<evidence type="ECO:0000256" key="12">
    <source>
        <dbReference type="ARBA" id="ARBA00023012"/>
    </source>
</evidence>
<dbReference type="InterPro" id="IPR036890">
    <property type="entry name" value="HATPase_C_sf"/>
</dbReference>
<dbReference type="GO" id="GO:0000155">
    <property type="term" value="F:phosphorelay sensor kinase activity"/>
    <property type="evidence" value="ECO:0007669"/>
    <property type="project" value="InterPro"/>
</dbReference>
<dbReference type="SMART" id="SM00387">
    <property type="entry name" value="HATPase_c"/>
    <property type="match status" value="1"/>
</dbReference>
<dbReference type="PROSITE" id="PS50109">
    <property type="entry name" value="HIS_KIN"/>
    <property type="match status" value="1"/>
</dbReference>
<evidence type="ECO:0000256" key="1">
    <source>
        <dbReference type="ARBA" id="ARBA00000085"/>
    </source>
</evidence>
<dbReference type="Pfam" id="PF07730">
    <property type="entry name" value="HisKA_3"/>
    <property type="match status" value="1"/>
</dbReference>
<comment type="caution">
    <text evidence="19">The sequence shown here is derived from an EMBL/GenBank/DDBJ whole genome shotgun (WGS) entry which is preliminary data.</text>
</comment>
<evidence type="ECO:0000256" key="14">
    <source>
        <dbReference type="ARBA" id="ARBA00024827"/>
    </source>
</evidence>
<dbReference type="InterPro" id="IPR004358">
    <property type="entry name" value="Sig_transdc_His_kin-like_C"/>
</dbReference>
<dbReference type="eggNOG" id="COG4585">
    <property type="taxonomic scope" value="Bacteria"/>
</dbReference>
<evidence type="ECO:0000256" key="13">
    <source>
        <dbReference type="ARBA" id="ARBA00023014"/>
    </source>
</evidence>
<comment type="cofactor">
    <cofactor evidence="2">
        <name>[4Fe-4S] cluster</name>
        <dbReference type="ChEBI" id="CHEBI:49883"/>
    </cofactor>
</comment>
<keyword evidence="10 19" id="KW-0418">Kinase</keyword>
<dbReference type="Gene3D" id="3.30.565.10">
    <property type="entry name" value="Histidine kinase-like ATPase, C-terminal domain"/>
    <property type="match status" value="1"/>
</dbReference>
<evidence type="ECO:0000256" key="5">
    <source>
        <dbReference type="ARBA" id="ARBA00017322"/>
    </source>
</evidence>
<keyword evidence="16" id="KW-0175">Coiled coil</keyword>
<dbReference type="GO" id="GO:0046872">
    <property type="term" value="F:metal ion binding"/>
    <property type="evidence" value="ECO:0007669"/>
    <property type="project" value="UniProtKB-KW"/>
</dbReference>
<keyword evidence="9" id="KW-0479">Metal-binding</keyword>
<feature type="transmembrane region" description="Helical" evidence="17">
    <location>
        <begin position="49"/>
        <end position="68"/>
    </location>
</feature>
<accession>K6W9V6</accession>
<keyword evidence="8" id="KW-0808">Transferase</keyword>
<dbReference type="Pfam" id="PF02518">
    <property type="entry name" value="HATPase_c"/>
    <property type="match status" value="1"/>
</dbReference>
<dbReference type="PRINTS" id="PR00344">
    <property type="entry name" value="BCTRLSENSOR"/>
</dbReference>
<evidence type="ECO:0000256" key="11">
    <source>
        <dbReference type="ARBA" id="ARBA00023004"/>
    </source>
</evidence>
<comment type="catalytic activity">
    <reaction evidence="1">
        <text>ATP + protein L-histidine = ADP + protein N-phospho-L-histidine.</text>
        <dbReference type="EC" id="2.7.13.3"/>
    </reaction>
</comment>
<evidence type="ECO:0000256" key="6">
    <source>
        <dbReference type="ARBA" id="ARBA00022485"/>
    </source>
</evidence>
<keyword evidence="6" id="KW-0004">4Fe-4S</keyword>
<comment type="function">
    <text evidence="14">Member of the two-component regulatory system NreB/NreC involved in the control of dissimilatory nitrate/nitrite reduction in response to oxygen. NreB functions as a direct oxygen sensor histidine kinase which is autophosphorylated, in the absence of oxygen, probably at the conserved histidine residue, and transfers its phosphate group probably to a conserved aspartate residue of NreC. NreB/NreC activates the expression of the nitrate (narGHJI) and nitrite (nir) reductase operons, as well as the putative nitrate transporter gene narT.</text>
</comment>
<dbReference type="AlphaFoldDB" id="K6W9V6"/>
<organism evidence="19 20">
    <name type="scientific">Austwickia chelonae NBRC 105200</name>
    <dbReference type="NCBI Taxonomy" id="1184607"/>
    <lineage>
        <taxon>Bacteria</taxon>
        <taxon>Bacillati</taxon>
        <taxon>Actinomycetota</taxon>
        <taxon>Actinomycetes</taxon>
        <taxon>Micrococcales</taxon>
        <taxon>Dermatophilaceae</taxon>
        <taxon>Austwickia</taxon>
    </lineage>
</organism>
<dbReference type="InterPro" id="IPR050482">
    <property type="entry name" value="Sensor_HK_TwoCompSys"/>
</dbReference>
<evidence type="ECO:0000256" key="9">
    <source>
        <dbReference type="ARBA" id="ARBA00022723"/>
    </source>
</evidence>
<dbReference type="InterPro" id="IPR005467">
    <property type="entry name" value="His_kinase_dom"/>
</dbReference>
<name>K6W9V6_9MICO</name>
<dbReference type="SUPFAM" id="SSF55874">
    <property type="entry name" value="ATPase domain of HSP90 chaperone/DNA topoisomerase II/histidine kinase"/>
    <property type="match status" value="1"/>
</dbReference>
<dbReference type="STRING" id="100225.SAMN05421595_2264"/>
<keyword evidence="20" id="KW-1185">Reference proteome</keyword>
<evidence type="ECO:0000256" key="16">
    <source>
        <dbReference type="SAM" id="Coils"/>
    </source>
</evidence>
<keyword evidence="11" id="KW-0408">Iron</keyword>
<evidence type="ECO:0000313" key="19">
    <source>
        <dbReference type="EMBL" id="GAB78612.1"/>
    </source>
</evidence>
<proteinExistence type="predicted"/>
<dbReference type="Proteomes" id="UP000008495">
    <property type="component" value="Unassembled WGS sequence"/>
</dbReference>
<dbReference type="InterPro" id="IPR017205">
    <property type="entry name" value="Sig_transdc_His_kinase_ChrS"/>
</dbReference>
<feature type="transmembrane region" description="Helical" evidence="17">
    <location>
        <begin position="21"/>
        <end position="43"/>
    </location>
</feature>
<keyword evidence="12" id="KW-0902">Two-component regulatory system</keyword>
<dbReference type="GO" id="GO:0051539">
    <property type="term" value="F:4 iron, 4 sulfur cluster binding"/>
    <property type="evidence" value="ECO:0007669"/>
    <property type="project" value="UniProtKB-KW"/>
</dbReference>
<gene>
    <name evidence="19" type="ORF">AUCHE_16_00280</name>
</gene>
<dbReference type="RefSeq" id="WP_006503368.1">
    <property type="nucleotide sequence ID" value="NZ_BAGZ01000016.1"/>
</dbReference>
<dbReference type="GO" id="GO:0046983">
    <property type="term" value="F:protein dimerization activity"/>
    <property type="evidence" value="ECO:0007669"/>
    <property type="project" value="InterPro"/>
</dbReference>
<evidence type="ECO:0000256" key="17">
    <source>
        <dbReference type="SAM" id="Phobius"/>
    </source>
</evidence>
<dbReference type="CDD" id="cd16917">
    <property type="entry name" value="HATPase_UhpB-NarQ-NarX-like"/>
    <property type="match status" value="1"/>
</dbReference>
<evidence type="ECO:0000256" key="15">
    <source>
        <dbReference type="ARBA" id="ARBA00030800"/>
    </source>
</evidence>
<keyword evidence="7" id="KW-0963">Cytoplasm</keyword>
<dbReference type="InterPro" id="IPR011712">
    <property type="entry name" value="Sig_transdc_His_kin_sub3_dim/P"/>
</dbReference>
<comment type="subcellular location">
    <subcellularLocation>
        <location evidence="3">Cytoplasm</location>
    </subcellularLocation>
</comment>
<dbReference type="PIRSF" id="PIRSF037434">
    <property type="entry name" value="STHK_ChrS"/>
    <property type="match status" value="1"/>
</dbReference>
<feature type="domain" description="Histidine kinase" evidence="18">
    <location>
        <begin position="211"/>
        <end position="417"/>
    </location>
</feature>
<keyword evidence="17" id="KW-0812">Transmembrane</keyword>
<feature type="transmembrane region" description="Helical" evidence="17">
    <location>
        <begin position="148"/>
        <end position="168"/>
    </location>
</feature>
<feature type="transmembrane region" description="Helical" evidence="17">
    <location>
        <begin position="80"/>
        <end position="97"/>
    </location>
</feature>
<evidence type="ECO:0000256" key="4">
    <source>
        <dbReference type="ARBA" id="ARBA00012438"/>
    </source>
</evidence>
<keyword evidence="17" id="KW-1133">Transmembrane helix</keyword>
<dbReference type="EC" id="2.7.13.3" evidence="4"/>
<sequence>MDGVKQDAGADGHGRTGAAKALVAGQHALFALLMGVAVVRSALHDARPGWVVVAALAMTGWYVLGVPLSRRARTGPIPWWWVPAWFTVLVTGWAGLVAASREFSWVAFALYLLAMHVLPRRWALSAVAVIMTAVLAAQPGAPAGPGQVLGPVIGALVAVGVAVGYQRVIAESEERRRLLADLISTQEDLVSAHDELAQAQRRAGALAERARLARDIHDTLAQGFSSIILLSRAGLGESPAPATDRQRDLLARIEAVAVENLDEARRVVHALAPAPLEEAPLPAALDRLVTRFQEQCGVEAGFTVDGTTQVIPASHEIALLRFAQGALANVRQHARAGRVAVTLSYLPGSTGLDVVDDGIGFAPEEAHRQAVENRRPDGSGFGLRAMRERLADVGGTLVVETEPGEGTALSAMIPLPVATDPQQLRKEDR</sequence>
<keyword evidence="17" id="KW-0472">Membrane</keyword>
<dbReference type="GO" id="GO:0016020">
    <property type="term" value="C:membrane"/>
    <property type="evidence" value="ECO:0007669"/>
    <property type="project" value="InterPro"/>
</dbReference>
<dbReference type="InterPro" id="IPR003594">
    <property type="entry name" value="HATPase_dom"/>
</dbReference>
<dbReference type="PANTHER" id="PTHR24421:SF62">
    <property type="entry name" value="SENSORY TRANSDUCTION HISTIDINE KINASE"/>
    <property type="match status" value="1"/>
</dbReference>
<dbReference type="EMBL" id="BAGZ01000016">
    <property type="protein sequence ID" value="GAB78612.1"/>
    <property type="molecule type" value="Genomic_DNA"/>
</dbReference>
<evidence type="ECO:0000259" key="18">
    <source>
        <dbReference type="PROSITE" id="PS50109"/>
    </source>
</evidence>
<evidence type="ECO:0000256" key="7">
    <source>
        <dbReference type="ARBA" id="ARBA00022490"/>
    </source>
</evidence>
<dbReference type="PANTHER" id="PTHR24421">
    <property type="entry name" value="NITRATE/NITRITE SENSOR PROTEIN NARX-RELATED"/>
    <property type="match status" value="1"/>
</dbReference>
<evidence type="ECO:0000256" key="3">
    <source>
        <dbReference type="ARBA" id="ARBA00004496"/>
    </source>
</evidence>
<evidence type="ECO:0000256" key="10">
    <source>
        <dbReference type="ARBA" id="ARBA00022777"/>
    </source>
</evidence>
<dbReference type="GO" id="GO:0005737">
    <property type="term" value="C:cytoplasm"/>
    <property type="evidence" value="ECO:0007669"/>
    <property type="project" value="UniProtKB-SubCell"/>
</dbReference>
<evidence type="ECO:0000256" key="2">
    <source>
        <dbReference type="ARBA" id="ARBA00001966"/>
    </source>
</evidence>